<sequence>MADDKKWKLVERVVAAAFDEPNVTVQKNVRLRSLRRKGGAGGLREIDVLITGELVGQKVHFAIECKDYKRKVDSHHIDAFIGKLQDVGLATQTSIFVTTRGYTTQAVERAHEVGMKTLVLKHNEEINIKTEVLNALQSHVFIFCAITEIEVKTDEIFDMSSFEHFKFFDKKGTFVGLLPDFIWESWIRGTPSANLGKYSYRVNISDEICYLQDGKKNCINFIRVDYQVGALVFQFKGQAKRYHLYNAHEQKTELYKVKADFSTSKPTPFVFHDESTLLKFLNEQCAIAKIEFPRIKLPKIVMNQGLLWPIPIRVSEYFKTISPEDAAQEVQKLAEGPDNNFWEFDTIYNEIMKNIENFPNVRFTYHPL</sequence>
<reference evidence="2 3" key="1">
    <citation type="journal article" date="2003" name="Science">
        <title>Genome of Geobacter sulfurreducens: metal reduction in subsurface environments.</title>
        <authorList>
            <person name="Methe B.A."/>
            <person name="Nelson K.E."/>
            <person name="Eisen J.A."/>
            <person name="Paulsen I.T."/>
            <person name="Nelson W."/>
            <person name="Heidelberg J.F."/>
            <person name="Wu D."/>
            <person name="Wu M."/>
            <person name="Ward N."/>
            <person name="Beanan M.J."/>
            <person name="Dodson R.J."/>
            <person name="Madupu R."/>
            <person name="Brinkac L.M."/>
            <person name="Daugherty S.C."/>
            <person name="DeBoy R.T."/>
            <person name="Durkin A.S."/>
            <person name="Gwinn M."/>
            <person name="Kolonay J.F."/>
            <person name="Sullivan S.A."/>
            <person name="Haft D.H."/>
            <person name="Selengut J."/>
            <person name="Davidsen T.M."/>
            <person name="Zafar N."/>
            <person name="White O."/>
            <person name="Tran B."/>
            <person name="Romero C."/>
            <person name="Forberger H.A."/>
            <person name="Weidman J."/>
            <person name="Khouri H."/>
            <person name="Feldblyum T.V."/>
            <person name="Utterback T.R."/>
            <person name="Van Aken S.E."/>
            <person name="Lovley D.R."/>
            <person name="Fraser C.M."/>
        </authorList>
    </citation>
    <scope>NUCLEOTIDE SEQUENCE [LARGE SCALE GENOMIC DNA]</scope>
    <source>
        <strain evidence="3">ATCC 51573 / DSM 12127 / PCA</strain>
    </source>
</reference>
<dbReference type="InterPro" id="IPR007560">
    <property type="entry name" value="Restrct_endonuc_IV_Mrr"/>
</dbReference>
<protein>
    <recommendedName>
        <fullName evidence="1">Restriction endonuclease type IV Mrr domain-containing protein</fullName>
    </recommendedName>
</protein>
<dbReference type="RefSeq" id="WP_010943228.1">
    <property type="nucleotide sequence ID" value="NC_002939.5"/>
</dbReference>
<dbReference type="Gene3D" id="3.40.1350.10">
    <property type="match status" value="1"/>
</dbReference>
<dbReference type="GO" id="GO:0003677">
    <property type="term" value="F:DNA binding"/>
    <property type="evidence" value="ECO:0007669"/>
    <property type="project" value="InterPro"/>
</dbReference>
<dbReference type="PATRIC" id="fig|243231.5.peg.2621"/>
<dbReference type="InParanoid" id="Q74A01"/>
<dbReference type="HOGENOM" id="CLU_751763_0_0_7"/>
<dbReference type="InterPro" id="IPR011335">
    <property type="entry name" value="Restrct_endonuc-II-like"/>
</dbReference>
<dbReference type="AlphaFoldDB" id="Q74A01"/>
<name>Q74A01_GEOSL</name>
<evidence type="ECO:0000313" key="3">
    <source>
        <dbReference type="Proteomes" id="UP000000577"/>
    </source>
</evidence>
<dbReference type="Proteomes" id="UP000000577">
    <property type="component" value="Chromosome"/>
</dbReference>
<dbReference type="OrthoDB" id="5191874at2"/>
<dbReference type="InterPro" id="IPR011856">
    <property type="entry name" value="tRNA_endonuc-like_dom_sf"/>
</dbReference>
<organism evidence="2 3">
    <name type="scientific">Geobacter sulfurreducens (strain ATCC 51573 / DSM 12127 / PCA)</name>
    <dbReference type="NCBI Taxonomy" id="243231"/>
    <lineage>
        <taxon>Bacteria</taxon>
        <taxon>Pseudomonadati</taxon>
        <taxon>Thermodesulfobacteriota</taxon>
        <taxon>Desulfuromonadia</taxon>
        <taxon>Geobacterales</taxon>
        <taxon>Geobacteraceae</taxon>
        <taxon>Geobacter</taxon>
    </lineage>
</organism>
<dbReference type="GO" id="GO:0009307">
    <property type="term" value="P:DNA restriction-modification system"/>
    <property type="evidence" value="ECO:0007669"/>
    <property type="project" value="InterPro"/>
</dbReference>
<gene>
    <name evidence="2" type="ordered locus">GSU2590</name>
</gene>
<evidence type="ECO:0000313" key="2">
    <source>
        <dbReference type="EMBL" id="AAR35963.1"/>
    </source>
</evidence>
<dbReference type="KEGG" id="gsu:GSU2590"/>
<accession>Q74A01</accession>
<dbReference type="SUPFAM" id="SSF52980">
    <property type="entry name" value="Restriction endonuclease-like"/>
    <property type="match status" value="1"/>
</dbReference>
<dbReference type="EMBL" id="AE017180">
    <property type="protein sequence ID" value="AAR35963.1"/>
    <property type="molecule type" value="Genomic_DNA"/>
</dbReference>
<feature type="domain" description="Restriction endonuclease type IV Mrr" evidence="1">
    <location>
        <begin position="7"/>
        <end position="114"/>
    </location>
</feature>
<dbReference type="STRING" id="243231.GSU2590"/>
<dbReference type="Pfam" id="PF04471">
    <property type="entry name" value="Mrr_cat"/>
    <property type="match status" value="1"/>
</dbReference>
<dbReference type="EnsemblBacteria" id="AAR35963">
    <property type="protein sequence ID" value="AAR35963"/>
    <property type="gene ID" value="GSU2590"/>
</dbReference>
<keyword evidence="3" id="KW-1185">Reference proteome</keyword>
<dbReference type="eggNOG" id="ENOG5032BRJ">
    <property type="taxonomic scope" value="Bacteria"/>
</dbReference>
<evidence type="ECO:0000259" key="1">
    <source>
        <dbReference type="Pfam" id="PF04471"/>
    </source>
</evidence>
<dbReference type="GO" id="GO:0004519">
    <property type="term" value="F:endonuclease activity"/>
    <property type="evidence" value="ECO:0007669"/>
    <property type="project" value="InterPro"/>
</dbReference>
<proteinExistence type="predicted"/>
<reference evidence="2 3" key="2">
    <citation type="journal article" date="2012" name="BMC Genomics">
        <title>Comparative genomic analysis of Geobacter sulfurreducens KN400, a strain with enhanced capacity for extracellular electron transfer and electricity production.</title>
        <authorList>
            <person name="Butler J.E."/>
            <person name="Young N.D."/>
            <person name="Aklujkar M."/>
            <person name="Lovley D.R."/>
        </authorList>
    </citation>
    <scope>NUCLEOTIDE SEQUENCE [LARGE SCALE GENOMIC DNA]</scope>
    <source>
        <strain evidence="3">ATCC 51573 / DSM 12127 / PCA</strain>
    </source>
</reference>